<reference evidence="4 5" key="1">
    <citation type="journal article" date="2016" name="Nat. Commun.">
        <title>Thousands of microbial genomes shed light on interconnected biogeochemical processes in an aquifer system.</title>
        <authorList>
            <person name="Anantharaman K."/>
            <person name="Brown C.T."/>
            <person name="Hug L.A."/>
            <person name="Sharon I."/>
            <person name="Castelle C.J."/>
            <person name="Probst A.J."/>
            <person name="Thomas B.C."/>
            <person name="Singh A."/>
            <person name="Wilkins M.J."/>
            <person name="Karaoz U."/>
            <person name="Brodie E.L."/>
            <person name="Williams K.H."/>
            <person name="Hubbard S.S."/>
            <person name="Banfield J.F."/>
        </authorList>
    </citation>
    <scope>NUCLEOTIDE SEQUENCE [LARGE SCALE GENOMIC DNA]</scope>
</reference>
<dbReference type="Proteomes" id="UP000178565">
    <property type="component" value="Unassembled WGS sequence"/>
</dbReference>
<dbReference type="Gene3D" id="3.40.50.720">
    <property type="entry name" value="NAD(P)-binding Rossmann-like Domain"/>
    <property type="match status" value="1"/>
</dbReference>
<feature type="domain" description="NAD-dependent epimerase/dehydratase" evidence="3">
    <location>
        <begin position="5"/>
        <end position="245"/>
    </location>
</feature>
<dbReference type="EMBL" id="MFDM01000034">
    <property type="protein sequence ID" value="OGE41639.1"/>
    <property type="molecule type" value="Genomic_DNA"/>
</dbReference>
<gene>
    <name evidence="4" type="ORF">A3B45_03550</name>
</gene>
<keyword evidence="1" id="KW-0520">NAD</keyword>
<proteinExistence type="predicted"/>
<evidence type="ECO:0000313" key="5">
    <source>
        <dbReference type="Proteomes" id="UP000178565"/>
    </source>
</evidence>
<evidence type="ECO:0000313" key="4">
    <source>
        <dbReference type="EMBL" id="OGE41639.1"/>
    </source>
</evidence>
<sequence>MRNKILVTGAGGFIGHHMVKFLKKKDFWVRGVDIKRPEFEHSSADEFLVLDLREKNNAILATKGIDYVYNFAANMGGIAFIETVHAEIMRDNVLINTHLLEASLINKIKKFFFASSACIYPRYKQQDEDISGLREYDAYPADPDNEYGWEKLFTERLCLNYWKDFGLETRVARFHNVYGPLGTWQGGREKSPAALCRKIALAKDGGEIEVWGDGNQTRSYCYVDDCIEGVYKLMSLDIRKPINIGSDRLVSINELIEIISKIAGKTIKKRYDLTKPQGVRGRNSNNDLLRYLLDWEPGILLEEGLKQTYFWIESQIEEGKLIKPTANGEDKLKGSGSSEQSRPVRGKKMMHVL</sequence>
<feature type="region of interest" description="Disordered" evidence="2">
    <location>
        <begin position="323"/>
        <end position="353"/>
    </location>
</feature>
<feature type="compositionally biased region" description="Basic residues" evidence="2">
    <location>
        <begin position="344"/>
        <end position="353"/>
    </location>
</feature>
<dbReference type="Pfam" id="PF01370">
    <property type="entry name" value="Epimerase"/>
    <property type="match status" value="1"/>
</dbReference>
<dbReference type="Gene3D" id="3.90.25.10">
    <property type="entry name" value="UDP-galactose 4-epimerase, domain 1"/>
    <property type="match status" value="1"/>
</dbReference>
<evidence type="ECO:0000259" key="3">
    <source>
        <dbReference type="Pfam" id="PF01370"/>
    </source>
</evidence>
<dbReference type="InterPro" id="IPR001509">
    <property type="entry name" value="Epimerase_deHydtase"/>
</dbReference>
<dbReference type="InterPro" id="IPR036291">
    <property type="entry name" value="NAD(P)-bd_dom_sf"/>
</dbReference>
<name>A0A1F5KLD4_9BACT</name>
<comment type="caution">
    <text evidence="4">The sequence shown here is derived from an EMBL/GenBank/DDBJ whole genome shotgun (WGS) entry which is preliminary data.</text>
</comment>
<organism evidence="4 5">
    <name type="scientific">Candidatus Daviesbacteria bacterium RIFCSPLOWO2_01_FULL_39_12</name>
    <dbReference type="NCBI Taxonomy" id="1797785"/>
    <lineage>
        <taxon>Bacteria</taxon>
        <taxon>Candidatus Daviesiibacteriota</taxon>
    </lineage>
</organism>
<protein>
    <submittedName>
        <fullName evidence="4">NAD-dependent dehydratase</fullName>
    </submittedName>
</protein>
<dbReference type="STRING" id="1797785.A3B45_03550"/>
<evidence type="ECO:0000256" key="2">
    <source>
        <dbReference type="SAM" id="MobiDB-lite"/>
    </source>
</evidence>
<accession>A0A1F5KLD4</accession>
<dbReference type="PANTHER" id="PTHR43574">
    <property type="entry name" value="EPIMERASE-RELATED"/>
    <property type="match status" value="1"/>
</dbReference>
<dbReference type="SUPFAM" id="SSF51735">
    <property type="entry name" value="NAD(P)-binding Rossmann-fold domains"/>
    <property type="match status" value="1"/>
</dbReference>
<dbReference type="AlphaFoldDB" id="A0A1F5KLD4"/>
<evidence type="ECO:0000256" key="1">
    <source>
        <dbReference type="ARBA" id="ARBA00023027"/>
    </source>
</evidence>